<feature type="domain" description="PurE" evidence="1">
    <location>
        <begin position="119"/>
        <end position="251"/>
    </location>
</feature>
<proteinExistence type="predicted"/>
<gene>
    <name evidence="2" type="ORF">HMPREF1705_03012</name>
</gene>
<organism evidence="2 3">
    <name type="scientific">Acetomicrobium hydrogeniformans ATCC BAA-1850</name>
    <dbReference type="NCBI Taxonomy" id="592015"/>
    <lineage>
        <taxon>Bacteria</taxon>
        <taxon>Thermotogati</taxon>
        <taxon>Synergistota</taxon>
        <taxon>Synergistia</taxon>
        <taxon>Synergistales</taxon>
        <taxon>Acetomicrobiaceae</taxon>
        <taxon>Acetomicrobium</taxon>
    </lineage>
</organism>
<protein>
    <recommendedName>
        <fullName evidence="1">PurE domain-containing protein</fullName>
    </recommendedName>
</protein>
<dbReference type="OrthoDB" id="9782511at2"/>
<dbReference type="Pfam" id="PF00731">
    <property type="entry name" value="AIRC"/>
    <property type="match status" value="1"/>
</dbReference>
<comment type="caution">
    <text evidence="2">The sequence shown here is derived from an EMBL/GenBank/DDBJ whole genome shotgun (WGS) entry which is preliminary data.</text>
</comment>
<dbReference type="STRING" id="592015.HMPREF1705_03012"/>
<evidence type="ECO:0000313" key="2">
    <source>
        <dbReference type="EMBL" id="KRT35763.1"/>
    </source>
</evidence>
<name>A0A0T5XBN5_9BACT</name>
<dbReference type="SUPFAM" id="SSF52255">
    <property type="entry name" value="N5-CAIR mutase (phosphoribosylaminoimidazole carboxylase, PurE)"/>
    <property type="match status" value="1"/>
</dbReference>
<accession>A0A0T5XBN5</accession>
<dbReference type="Proteomes" id="UP000005273">
    <property type="component" value="Unassembled WGS sequence"/>
</dbReference>
<dbReference type="GO" id="GO:0016787">
    <property type="term" value="F:hydrolase activity"/>
    <property type="evidence" value="ECO:0007669"/>
    <property type="project" value="InterPro"/>
</dbReference>
<evidence type="ECO:0000259" key="1">
    <source>
        <dbReference type="SMART" id="SM01001"/>
    </source>
</evidence>
<sequence length="252" mass="26956">MDLQNSLRELLNSLKRGELDVDEVVEKLSFLPYEDLDDVKLDWHRSIRRGIGEIIYTPGKSDEQLIKIAKSLSEHRANAIFSRMTKDKYEMLKSFLPNMEYRDDSRLALCRFETPIGRGGVAIIAAGSSDRPVAEEAAGVAEFAGCKVKRFYDVGVAGIHRLFPYLPEIRKSSAIVVVAGMEGALPSVVAGLVSTLVIAVPTSVGYGASFGGLAALLSMLNACSGGVVVVNIDNGVGAGIAAALVAAKDEAR</sequence>
<dbReference type="PANTHER" id="PTHR43064">
    <property type="entry name" value="PHOSPHORIBOSYLAMINOIMIDAZOLE CARBOXYLASE-RELATED"/>
    <property type="match status" value="1"/>
</dbReference>
<keyword evidence="3" id="KW-1185">Reference proteome</keyword>
<dbReference type="RefSeq" id="WP_009201534.1">
    <property type="nucleotide sequence ID" value="NZ_ACJX03000001.1"/>
</dbReference>
<dbReference type="EMBL" id="ACJX03000001">
    <property type="protein sequence ID" value="KRT35763.1"/>
    <property type="molecule type" value="Genomic_DNA"/>
</dbReference>
<dbReference type="InterPro" id="IPR000031">
    <property type="entry name" value="PurE_dom"/>
</dbReference>
<evidence type="ECO:0000313" key="3">
    <source>
        <dbReference type="Proteomes" id="UP000005273"/>
    </source>
</evidence>
<dbReference type="PANTHER" id="PTHR43064:SF1">
    <property type="entry name" value="SLL1489 PROTEIN"/>
    <property type="match status" value="1"/>
</dbReference>
<dbReference type="NCBIfam" id="NF033503">
    <property type="entry name" value="LarB"/>
    <property type="match status" value="1"/>
</dbReference>
<dbReference type="eggNOG" id="COG1691">
    <property type="taxonomic scope" value="Bacteria"/>
</dbReference>
<dbReference type="Gene3D" id="3.40.50.1970">
    <property type="match status" value="1"/>
</dbReference>
<dbReference type="SMART" id="SM01001">
    <property type="entry name" value="AIRC"/>
    <property type="match status" value="1"/>
</dbReference>
<dbReference type="AlphaFoldDB" id="A0A0T5XBN5"/>
<dbReference type="GO" id="GO:0006189">
    <property type="term" value="P:'de novo' IMP biosynthetic process"/>
    <property type="evidence" value="ECO:0007669"/>
    <property type="project" value="InterPro"/>
</dbReference>
<reference evidence="3" key="1">
    <citation type="submission" date="2012-09" db="EMBL/GenBank/DDBJ databases">
        <authorList>
            <person name="Weinstock G."/>
            <person name="Sodergren E."/>
            <person name="Clifton S."/>
            <person name="Fulton L."/>
            <person name="Fulton B."/>
            <person name="Courtney L."/>
            <person name="Fronick C."/>
            <person name="Harrison M."/>
            <person name="Strong C."/>
            <person name="Farmer C."/>
            <person name="Delehaunty K."/>
            <person name="Markovic C."/>
            <person name="Hall O."/>
            <person name="Minx P."/>
            <person name="Tomlinson C."/>
            <person name="Mitreva M."/>
            <person name="Nelson J."/>
            <person name="Hou S."/>
            <person name="Wollam A."/>
            <person name="Pepin K.H."/>
            <person name="Johnson M."/>
            <person name="Bhonagiri V."/>
            <person name="Nash W.E."/>
            <person name="Suruliraj S."/>
            <person name="Warren W."/>
            <person name="Chinwalla A."/>
            <person name="Mardis E.R."/>
            <person name="Wilson R.K."/>
        </authorList>
    </citation>
    <scope>NUCLEOTIDE SEQUENCE [LARGE SCALE GENOMIC DNA]</scope>
    <source>
        <strain evidence="3">OS1</strain>
    </source>
</reference>
<dbReference type="InterPro" id="IPR039476">
    <property type="entry name" value="P2CMN_synthase_LarB"/>
</dbReference>